<feature type="domain" description="F-box" evidence="2">
    <location>
        <begin position="1"/>
        <end position="49"/>
    </location>
</feature>
<dbReference type="InterPro" id="IPR036047">
    <property type="entry name" value="F-box-like_dom_sf"/>
</dbReference>
<comment type="caution">
    <text evidence="3">The sequence shown here is derived from an EMBL/GenBank/DDBJ whole genome shotgun (WGS) entry which is preliminary data.</text>
</comment>
<dbReference type="Pfam" id="PF00646">
    <property type="entry name" value="F-box"/>
    <property type="match status" value="1"/>
</dbReference>
<organism evidence="3 4">
    <name type="scientific">Setomelanomma holmii</name>
    <dbReference type="NCBI Taxonomy" id="210430"/>
    <lineage>
        <taxon>Eukaryota</taxon>
        <taxon>Fungi</taxon>
        <taxon>Dikarya</taxon>
        <taxon>Ascomycota</taxon>
        <taxon>Pezizomycotina</taxon>
        <taxon>Dothideomycetes</taxon>
        <taxon>Pleosporomycetidae</taxon>
        <taxon>Pleosporales</taxon>
        <taxon>Pleosporineae</taxon>
        <taxon>Phaeosphaeriaceae</taxon>
        <taxon>Setomelanomma</taxon>
    </lineage>
</organism>
<dbReference type="Proteomes" id="UP000799777">
    <property type="component" value="Unassembled WGS sequence"/>
</dbReference>
<name>A0A9P4HE77_9PLEO</name>
<dbReference type="SUPFAM" id="SSF81383">
    <property type="entry name" value="F-box domain"/>
    <property type="match status" value="1"/>
</dbReference>
<evidence type="ECO:0000256" key="1">
    <source>
        <dbReference type="SAM" id="MobiDB-lite"/>
    </source>
</evidence>
<dbReference type="EMBL" id="ML978169">
    <property type="protein sequence ID" value="KAF2032993.1"/>
    <property type="molecule type" value="Genomic_DNA"/>
</dbReference>
<evidence type="ECO:0000313" key="4">
    <source>
        <dbReference type="Proteomes" id="UP000799777"/>
    </source>
</evidence>
<dbReference type="AlphaFoldDB" id="A0A9P4HE77"/>
<accession>A0A9P4HE77</accession>
<feature type="region of interest" description="Disordered" evidence="1">
    <location>
        <begin position="181"/>
        <end position="201"/>
    </location>
</feature>
<proteinExistence type="predicted"/>
<dbReference type="OrthoDB" id="5279806at2759"/>
<evidence type="ECO:0000313" key="3">
    <source>
        <dbReference type="EMBL" id="KAF2032993.1"/>
    </source>
</evidence>
<dbReference type="InterPro" id="IPR001810">
    <property type="entry name" value="F-box_dom"/>
</dbReference>
<dbReference type="PROSITE" id="PS50181">
    <property type="entry name" value="FBOX"/>
    <property type="match status" value="1"/>
</dbReference>
<sequence>MTRLHDLPDDILITIFTHCDVDSIFAARLTCVAFPSVISTYINTIAPKAARNTFPGCEVLLTPPNQGYSLKWLRSRIPEQLASVILDKNKLRRSPHINSGFPYGIPSESDCAEAKHWRACVANGWRILSSLYMISKEVEAIILEKRLAFIERLSSLDPLNYVYLWRLLLWVFRPYKRPDAREGSVEEDCPQDLNDSPPSRTSTINDISQGWSWLNWYILHVGPSPFVQQWSIPSSRATSSSQNLIRDLIWKARSARSPHQIEVEREYICKFELAPRKRCLPLKRLIHLEAELNGGRNIRTISLDCIPWIYDQHYTIARPETGFPWHKDQLWIWMNGDYHLRLRGIGEPRLWSTPQRLAAFGPDDDEKIETAKGPLAKVLYLVYLGTDQATRVWQGATQSAAEFAF</sequence>
<evidence type="ECO:0000259" key="2">
    <source>
        <dbReference type="PROSITE" id="PS50181"/>
    </source>
</evidence>
<reference evidence="3" key="1">
    <citation type="journal article" date="2020" name="Stud. Mycol.">
        <title>101 Dothideomycetes genomes: a test case for predicting lifestyles and emergence of pathogens.</title>
        <authorList>
            <person name="Haridas S."/>
            <person name="Albert R."/>
            <person name="Binder M."/>
            <person name="Bloem J."/>
            <person name="Labutti K."/>
            <person name="Salamov A."/>
            <person name="Andreopoulos B."/>
            <person name="Baker S."/>
            <person name="Barry K."/>
            <person name="Bills G."/>
            <person name="Bluhm B."/>
            <person name="Cannon C."/>
            <person name="Castanera R."/>
            <person name="Culley D."/>
            <person name="Daum C."/>
            <person name="Ezra D."/>
            <person name="Gonzalez J."/>
            <person name="Henrissat B."/>
            <person name="Kuo A."/>
            <person name="Liang C."/>
            <person name="Lipzen A."/>
            <person name="Lutzoni F."/>
            <person name="Magnuson J."/>
            <person name="Mondo S."/>
            <person name="Nolan M."/>
            <person name="Ohm R."/>
            <person name="Pangilinan J."/>
            <person name="Park H.-J."/>
            <person name="Ramirez L."/>
            <person name="Alfaro M."/>
            <person name="Sun H."/>
            <person name="Tritt A."/>
            <person name="Yoshinaga Y."/>
            <person name="Zwiers L.-H."/>
            <person name="Turgeon B."/>
            <person name="Goodwin S."/>
            <person name="Spatafora J."/>
            <person name="Crous P."/>
            <person name="Grigoriev I."/>
        </authorList>
    </citation>
    <scope>NUCLEOTIDE SEQUENCE</scope>
    <source>
        <strain evidence="3">CBS 110217</strain>
    </source>
</reference>
<gene>
    <name evidence="3" type="ORF">EK21DRAFT_109446</name>
</gene>
<protein>
    <recommendedName>
        <fullName evidence="2">F-box domain-containing protein</fullName>
    </recommendedName>
</protein>
<dbReference type="CDD" id="cd09917">
    <property type="entry name" value="F-box_SF"/>
    <property type="match status" value="1"/>
</dbReference>
<keyword evidence="4" id="KW-1185">Reference proteome</keyword>